<keyword evidence="14" id="KW-1185">Reference proteome</keyword>
<protein>
    <recommendedName>
        <fullName evidence="5 9">U3 small nucleolar RNA-associated protein 25</fullName>
        <shortName evidence="9">U3 snoRNA-associated protein 25</shortName>
    </recommendedName>
</protein>
<dbReference type="InterPro" id="IPR053939">
    <property type="entry name" value="UTP25_C"/>
</dbReference>
<evidence type="ECO:0000259" key="11">
    <source>
        <dbReference type="Pfam" id="PF06862"/>
    </source>
</evidence>
<feature type="domain" description="UTP25 C-terminal" evidence="11">
    <location>
        <begin position="536"/>
        <end position="722"/>
    </location>
</feature>
<comment type="subcellular location">
    <subcellularLocation>
        <location evidence="2 9">Nucleus</location>
        <location evidence="2 9">Nucleolus</location>
    </subcellularLocation>
</comment>
<dbReference type="EMBL" id="CAJVPP010001248">
    <property type="protein sequence ID" value="CAG8543797.1"/>
    <property type="molecule type" value="Genomic_DNA"/>
</dbReference>
<dbReference type="GO" id="GO:0019843">
    <property type="term" value="F:rRNA binding"/>
    <property type="evidence" value="ECO:0007669"/>
    <property type="project" value="TreeGrafter"/>
</dbReference>
<evidence type="ECO:0000256" key="3">
    <source>
        <dbReference type="ARBA" id="ARBA00009223"/>
    </source>
</evidence>
<keyword evidence="8 9" id="KW-0539">Nucleus</keyword>
<feature type="region of interest" description="Disordered" evidence="10">
    <location>
        <begin position="1"/>
        <end position="20"/>
    </location>
</feature>
<evidence type="ECO:0000256" key="9">
    <source>
        <dbReference type="RuleBase" id="RU365070"/>
    </source>
</evidence>
<feature type="region of interest" description="Disordered" evidence="10">
    <location>
        <begin position="34"/>
        <end position="85"/>
    </location>
</feature>
<evidence type="ECO:0000256" key="10">
    <source>
        <dbReference type="SAM" id="MobiDB-lite"/>
    </source>
</evidence>
<keyword evidence="7 9" id="KW-0698">rRNA processing</keyword>
<feature type="compositionally biased region" description="Acidic residues" evidence="10">
    <location>
        <begin position="46"/>
        <end position="85"/>
    </location>
</feature>
<dbReference type="InterPro" id="IPR027417">
    <property type="entry name" value="P-loop_NTPase"/>
</dbReference>
<dbReference type="SUPFAM" id="SSF52540">
    <property type="entry name" value="P-loop containing nucleoside triphosphate hydrolases"/>
    <property type="match status" value="1"/>
</dbReference>
<gene>
    <name evidence="13" type="ORF">FMOSSE_LOCUS6113</name>
</gene>
<dbReference type="Proteomes" id="UP000789375">
    <property type="component" value="Unassembled WGS sequence"/>
</dbReference>
<dbReference type="FunFam" id="3.40.50.300:FF:002356">
    <property type="entry name" value="U3 small nucleolar RNA-associated protein 25"/>
    <property type="match status" value="1"/>
</dbReference>
<comment type="similarity">
    <text evidence="3 9">Belongs to the UTP25 family.</text>
</comment>
<reference evidence="13" key="1">
    <citation type="submission" date="2021-06" db="EMBL/GenBank/DDBJ databases">
        <authorList>
            <person name="Kallberg Y."/>
            <person name="Tangrot J."/>
            <person name="Rosling A."/>
        </authorList>
    </citation>
    <scope>NUCLEOTIDE SEQUENCE</scope>
    <source>
        <strain evidence="13">87-6 pot B 2015</strain>
    </source>
</reference>
<comment type="function">
    <text evidence="1 9">DEAD-box RNA helicase-like protein required for pre-18S rRNA processing, specifically at sites A0, A1, and A2.</text>
</comment>
<dbReference type="InterPro" id="IPR010678">
    <property type="entry name" value="UTP25"/>
</dbReference>
<evidence type="ECO:0000256" key="1">
    <source>
        <dbReference type="ARBA" id="ARBA00002883"/>
    </source>
</evidence>
<organism evidence="13 14">
    <name type="scientific">Funneliformis mosseae</name>
    <name type="common">Endomycorrhizal fungus</name>
    <name type="synonym">Glomus mosseae</name>
    <dbReference type="NCBI Taxonomy" id="27381"/>
    <lineage>
        <taxon>Eukaryota</taxon>
        <taxon>Fungi</taxon>
        <taxon>Fungi incertae sedis</taxon>
        <taxon>Mucoromycota</taxon>
        <taxon>Glomeromycotina</taxon>
        <taxon>Glomeromycetes</taxon>
        <taxon>Glomerales</taxon>
        <taxon>Glomeraceae</taxon>
        <taxon>Funneliformis</taxon>
    </lineage>
</organism>
<evidence type="ECO:0000256" key="4">
    <source>
        <dbReference type="ARBA" id="ARBA00011192"/>
    </source>
</evidence>
<dbReference type="PANTHER" id="PTHR12933:SF0">
    <property type="entry name" value="U3 SMALL NUCLEOLAR RNA-ASSOCIATED PROTEIN 25 HOMOLOG"/>
    <property type="match status" value="1"/>
</dbReference>
<evidence type="ECO:0000313" key="14">
    <source>
        <dbReference type="Proteomes" id="UP000789375"/>
    </source>
</evidence>
<evidence type="ECO:0000313" key="13">
    <source>
        <dbReference type="EMBL" id="CAG8543797.1"/>
    </source>
</evidence>
<proteinExistence type="inferred from homology"/>
<dbReference type="GO" id="GO:0000462">
    <property type="term" value="P:maturation of SSU-rRNA from tricistronic rRNA transcript (SSU-rRNA, 5.8S rRNA, LSU-rRNA)"/>
    <property type="evidence" value="ECO:0007669"/>
    <property type="project" value="TreeGrafter"/>
</dbReference>
<dbReference type="AlphaFoldDB" id="A0A9N9FL12"/>
<name>A0A9N9FL12_FUNMO</name>
<accession>A0A9N9FL12</accession>
<comment type="subunit">
    <text evidence="4 9">Component of the ribosomal small subunit (SSU) processome composed of at least 40 protein subunits and snoRNA U3.</text>
</comment>
<dbReference type="Pfam" id="PF06862">
    <property type="entry name" value="Utp25_C"/>
    <property type="match status" value="1"/>
</dbReference>
<keyword evidence="9" id="KW-0687">Ribonucleoprotein</keyword>
<sequence>MKRKRNFSVRKGKKNKVGIKKGLGIKKLTRKDKETLEEYGTLNPTELEESESDETEGNQFDEERNWEEDEMMNEISDGETDDDDESFEELYLDKPDSSYRKLVGLLQVNKNQKLDEVVVKEVVEIDKVKGKIDDVEINLKDEGGENNIKSEGDNNNDYDQEQNAKDEFERHFGNQQILNGKVSMIEQKKWNIINYENSVLNTVSKYTLNNEENDDNNESDMKNLNSLKIRPKLLETWKKVNDNTFTDLQWHLFQQFNKYRDVLYTNRIVEDSHKLKCVYALHALNHIFKVRNRVLKSNEKLNNAHAAGKDIDEIRDQGFTRPKVLILLPFRNSAMDLVEILIKLSGTDQQENRKRFFESFGITSEQEKIDPKKPADFLATFKGNIDDMFRIGIKFTRKSMKFYAEFYNADIIIASPLGLRMIIGAEGDKKRDFDFLSSIEIMIVDQCDTLLMQNWDYVEHIFSHMNLIPQKSHDCDFSRVKEWYLDGRAKYLRQTIVFADYLTPEINALFNKQMNNVDGKIKIKHHHKGTILDVNATNIRQTFTRIECNLLSEVDDLRFKYFTEKVLPKIRKMNLSHVMIFIPSYFDFVRLRNYFEDNSFSFTSINEYASVSDVTRARTYFLNGKKNYLLYTERFHFFRRNHIKGIHHIIFYALPDHAHFYSELLNFIQLSPSNKTSAIENSNEMISISVLFSKFDQLRLERVVGTSKFCKMLQGEKKVYTFSN</sequence>
<dbReference type="Pfam" id="PF22916">
    <property type="entry name" value="UTP25_NTPase-like"/>
    <property type="match status" value="1"/>
</dbReference>
<evidence type="ECO:0000259" key="12">
    <source>
        <dbReference type="Pfam" id="PF22916"/>
    </source>
</evidence>
<dbReference type="GO" id="GO:0032040">
    <property type="term" value="C:small-subunit processome"/>
    <property type="evidence" value="ECO:0007669"/>
    <property type="project" value="TreeGrafter"/>
</dbReference>
<evidence type="ECO:0000256" key="5">
    <source>
        <dbReference type="ARBA" id="ARBA00015422"/>
    </source>
</evidence>
<evidence type="ECO:0000256" key="7">
    <source>
        <dbReference type="ARBA" id="ARBA00022552"/>
    </source>
</evidence>
<evidence type="ECO:0000256" key="8">
    <source>
        <dbReference type="ARBA" id="ARBA00023242"/>
    </source>
</evidence>
<feature type="domain" description="UTP25 NTP hydrolase-like" evidence="12">
    <location>
        <begin position="259"/>
        <end position="521"/>
    </location>
</feature>
<dbReference type="Gene3D" id="3.40.50.300">
    <property type="entry name" value="P-loop containing nucleotide triphosphate hydrolases"/>
    <property type="match status" value="1"/>
</dbReference>
<dbReference type="InterPro" id="IPR053940">
    <property type="entry name" value="UTP25_NTPase-like"/>
</dbReference>
<keyword evidence="6 9" id="KW-0690">Ribosome biogenesis</keyword>
<evidence type="ECO:0000256" key="6">
    <source>
        <dbReference type="ARBA" id="ARBA00022517"/>
    </source>
</evidence>
<dbReference type="PANTHER" id="PTHR12933">
    <property type="entry name" value="ORF PROTEIN-RELATED"/>
    <property type="match status" value="1"/>
</dbReference>
<dbReference type="GO" id="GO:0034511">
    <property type="term" value="F:U3 snoRNA binding"/>
    <property type="evidence" value="ECO:0007669"/>
    <property type="project" value="InterPro"/>
</dbReference>
<comment type="caution">
    <text evidence="13">The sequence shown here is derived from an EMBL/GenBank/DDBJ whole genome shotgun (WGS) entry which is preliminary data.</text>
</comment>
<evidence type="ECO:0000256" key="2">
    <source>
        <dbReference type="ARBA" id="ARBA00004604"/>
    </source>
</evidence>